<dbReference type="Gene3D" id="1.50.10.10">
    <property type="match status" value="1"/>
</dbReference>
<feature type="domain" description="Alpha-L-rhamnosidase six-hairpin glycosidase" evidence="2">
    <location>
        <begin position="253"/>
        <end position="377"/>
    </location>
</feature>
<evidence type="ECO:0000256" key="1">
    <source>
        <dbReference type="SAM" id="SignalP"/>
    </source>
</evidence>
<gene>
    <name evidence="4" type="ORF">BU24DRAFT_471652</name>
</gene>
<dbReference type="Pfam" id="PF17389">
    <property type="entry name" value="Bac_rhamnosid6H"/>
    <property type="match status" value="1"/>
</dbReference>
<dbReference type="GO" id="GO:0016787">
    <property type="term" value="F:hydrolase activity"/>
    <property type="evidence" value="ECO:0007669"/>
    <property type="project" value="UniProtKB-KW"/>
</dbReference>
<keyword evidence="5" id="KW-1185">Reference proteome</keyword>
<accession>A0A6A5YB26</accession>
<protein>
    <submittedName>
        <fullName evidence="4">Glycoside hydrolase family 78 protein</fullName>
    </submittedName>
</protein>
<feature type="signal peptide" evidence="1">
    <location>
        <begin position="1"/>
        <end position="17"/>
    </location>
</feature>
<dbReference type="AlphaFoldDB" id="A0A6A5YB26"/>
<dbReference type="InterPro" id="IPR008928">
    <property type="entry name" value="6-hairpin_glycosidase_sf"/>
</dbReference>
<evidence type="ECO:0000259" key="3">
    <source>
        <dbReference type="Pfam" id="PF17390"/>
    </source>
</evidence>
<proteinExistence type="predicted"/>
<feature type="domain" description="Alpha-L-rhamnosidase C-terminal" evidence="3">
    <location>
        <begin position="556"/>
        <end position="630"/>
    </location>
</feature>
<organism evidence="4 5">
    <name type="scientific">Aaosphaeria arxii CBS 175.79</name>
    <dbReference type="NCBI Taxonomy" id="1450172"/>
    <lineage>
        <taxon>Eukaryota</taxon>
        <taxon>Fungi</taxon>
        <taxon>Dikarya</taxon>
        <taxon>Ascomycota</taxon>
        <taxon>Pezizomycotina</taxon>
        <taxon>Dothideomycetes</taxon>
        <taxon>Pleosporomycetidae</taxon>
        <taxon>Pleosporales</taxon>
        <taxon>Pleosporales incertae sedis</taxon>
        <taxon>Aaosphaeria</taxon>
    </lineage>
</organism>
<dbReference type="Gene3D" id="2.60.420.10">
    <property type="entry name" value="Maltose phosphorylase, domain 3"/>
    <property type="match status" value="1"/>
</dbReference>
<keyword evidence="1" id="KW-0732">Signal</keyword>
<dbReference type="Pfam" id="PF17390">
    <property type="entry name" value="Bac_rhamnosid_C"/>
    <property type="match status" value="1"/>
</dbReference>
<dbReference type="SUPFAM" id="SSF48208">
    <property type="entry name" value="Six-hairpin glycosidases"/>
    <property type="match status" value="1"/>
</dbReference>
<feature type="chain" id="PRO_5025420221" evidence="1">
    <location>
        <begin position="18"/>
        <end position="638"/>
    </location>
</feature>
<dbReference type="RefSeq" id="XP_033390772.1">
    <property type="nucleotide sequence ID" value="XM_033532705.1"/>
</dbReference>
<name>A0A6A5YB26_9PLEO</name>
<dbReference type="GeneID" id="54290102"/>
<dbReference type="InterPro" id="IPR035396">
    <property type="entry name" value="Bac_rhamnosid6H"/>
</dbReference>
<dbReference type="GO" id="GO:0005975">
    <property type="term" value="P:carbohydrate metabolic process"/>
    <property type="evidence" value="ECO:0007669"/>
    <property type="project" value="InterPro"/>
</dbReference>
<dbReference type="EMBL" id="ML978066">
    <property type="protein sequence ID" value="KAF2022433.1"/>
    <property type="molecule type" value="Genomic_DNA"/>
</dbReference>
<dbReference type="InterPro" id="IPR012341">
    <property type="entry name" value="6hp_glycosidase-like_sf"/>
</dbReference>
<dbReference type="Proteomes" id="UP000799778">
    <property type="component" value="Unassembled WGS sequence"/>
</dbReference>
<keyword evidence="4" id="KW-0378">Hydrolase</keyword>
<reference evidence="4" key="1">
    <citation type="journal article" date="2020" name="Stud. Mycol.">
        <title>101 Dothideomycetes genomes: a test case for predicting lifestyles and emergence of pathogens.</title>
        <authorList>
            <person name="Haridas S."/>
            <person name="Albert R."/>
            <person name="Binder M."/>
            <person name="Bloem J."/>
            <person name="Labutti K."/>
            <person name="Salamov A."/>
            <person name="Andreopoulos B."/>
            <person name="Baker S."/>
            <person name="Barry K."/>
            <person name="Bills G."/>
            <person name="Bluhm B."/>
            <person name="Cannon C."/>
            <person name="Castanera R."/>
            <person name="Culley D."/>
            <person name="Daum C."/>
            <person name="Ezra D."/>
            <person name="Gonzalez J."/>
            <person name="Henrissat B."/>
            <person name="Kuo A."/>
            <person name="Liang C."/>
            <person name="Lipzen A."/>
            <person name="Lutzoni F."/>
            <person name="Magnuson J."/>
            <person name="Mondo S."/>
            <person name="Nolan M."/>
            <person name="Ohm R."/>
            <person name="Pangilinan J."/>
            <person name="Park H.-J."/>
            <person name="Ramirez L."/>
            <person name="Alfaro M."/>
            <person name="Sun H."/>
            <person name="Tritt A."/>
            <person name="Yoshinaga Y."/>
            <person name="Zwiers L.-H."/>
            <person name="Turgeon B."/>
            <person name="Goodwin S."/>
            <person name="Spatafora J."/>
            <person name="Crous P."/>
            <person name="Grigoriev I."/>
        </authorList>
    </citation>
    <scope>NUCLEOTIDE SEQUENCE</scope>
    <source>
        <strain evidence="4">CBS 175.79</strain>
    </source>
</reference>
<dbReference type="PANTHER" id="PTHR34987:SF5">
    <property type="entry name" value="ALPHA-RHAMNOSIDASE"/>
    <property type="match status" value="1"/>
</dbReference>
<dbReference type="InterPro" id="IPR035398">
    <property type="entry name" value="Bac_rhamnosid_C"/>
</dbReference>
<dbReference type="PANTHER" id="PTHR34987">
    <property type="entry name" value="C, PUTATIVE (AFU_ORTHOLOGUE AFUA_3G02880)-RELATED"/>
    <property type="match status" value="1"/>
</dbReference>
<evidence type="ECO:0000313" key="4">
    <source>
        <dbReference type="EMBL" id="KAF2022433.1"/>
    </source>
</evidence>
<evidence type="ECO:0000313" key="5">
    <source>
        <dbReference type="Proteomes" id="UP000799778"/>
    </source>
</evidence>
<evidence type="ECO:0000259" key="2">
    <source>
        <dbReference type="Pfam" id="PF17389"/>
    </source>
</evidence>
<dbReference type="OrthoDB" id="10036721at2759"/>
<sequence>MFGSAITWSALLSTSFAASCWRDTICSTQTEASFPGRWEANIYSPQSRTLSPQSILISSDKGTDSPYSTDEKTLLNRSRSEAVFDFGIEAGGVIAFDYESKGGNSRKFGLAFTEARDFIGRVGDSSRADSKKEPGDGALLVDATKGSGHYVLPTAQLRGGFRYLTVYLDSALQDSSFVISNVTVEISFQPTWSNLRAYGGYFHSNDELLNKIWYAGAYTVQTNSVSGSHGRNSVKSGEAGWRNDAFITKGSTVLLDGAKRDRWVWAGDLGVAVPSAFVSLGELNSTKYALLSVYDNQRSSDGALPKAGPPYVKYDSDAYHLWAMVGAYNYFLYSGDVDLVESIWPKHQAALGYALSLIDNSTGVVKVQQYRDWGRLTYGDLRSSASMLTYRERAATLKNAIMEQFWDENKGAFTENPKNSSLYPQDANSFALSFGVVSSGSNEAARISDYLASRWTPVGPSCPELPENVSPFISSVELSAHVRAGRPDRTIDLARTLWGWYLNNENGTQSTVSEGHLVDGSWFYRFNMGYANPSYMSHAHSWSSGPTSVLTEHIVGLRVTEPAGESWEIKPVVVESIDAAEAGFTTKLGKFSAKIEIGGGNITIEWDTPSETKGNVVIPDQEPLKVNGGKGKVTRRIN</sequence>